<dbReference type="KEGG" id="vg:55009840"/>
<proteinExistence type="predicted"/>
<protein>
    <submittedName>
        <fullName evidence="1">Uncharacterized protein</fullName>
    </submittedName>
</protein>
<evidence type="ECO:0000313" key="2">
    <source>
        <dbReference type="Proteomes" id="UP000287372"/>
    </source>
</evidence>
<name>A0A3S9U8Q1_9CAUD</name>
<sequence length="164" mass="18974">MPALDEYRDKHVNNINSLPVYWWSVDPGDRNVGISWWWGAFCIRSYHTDPDDCVDTLVREVRYLDLLVHEQFTLRGSQMGMQQGSEFLTSQLIGAMRHICRRAGVPVKSYQAGNHKPIYRKPEFKPPQRAHSEWVSFGEGPHAKDSECLGEYYVRTVILKGKGY</sequence>
<dbReference type="Proteomes" id="UP000287372">
    <property type="component" value="Segment"/>
</dbReference>
<dbReference type="EMBL" id="MK279841">
    <property type="protein sequence ID" value="AZS06701.1"/>
    <property type="molecule type" value="Genomic_DNA"/>
</dbReference>
<dbReference type="RefSeq" id="YP_009818497.1">
    <property type="nucleotide sequence ID" value="NC_048139.1"/>
</dbReference>
<gene>
    <name evidence="1" type="primary">62</name>
    <name evidence="1" type="ORF">SEA_HIYAA_62</name>
</gene>
<organism evidence="1 2">
    <name type="scientific">Streptomyces phage Hiyaa</name>
    <dbReference type="NCBI Taxonomy" id="2499072"/>
    <lineage>
        <taxon>Viruses</taxon>
        <taxon>Duplodnaviria</taxon>
        <taxon>Heunggongvirae</taxon>
        <taxon>Uroviricota</taxon>
        <taxon>Caudoviricetes</taxon>
        <taxon>Hiyaavirus</taxon>
        <taxon>Hiyaavirus hiyaa</taxon>
    </lineage>
</organism>
<keyword evidence="2" id="KW-1185">Reference proteome</keyword>
<accession>A0A3S9U8Q1</accession>
<evidence type="ECO:0000313" key="1">
    <source>
        <dbReference type="EMBL" id="AZS06701.1"/>
    </source>
</evidence>
<reference evidence="1 2" key="1">
    <citation type="submission" date="2018-12" db="EMBL/GenBank/DDBJ databases">
        <authorList>
            <person name="Lieu J.K."/>
            <person name="Tian C.Z."/>
            <person name="Hsaio W.J."/>
            <person name="Shaffer C.D."/>
            <person name="Weston-Hafer K.A."/>
            <person name="Russell D.A."/>
            <person name="Pope W.H."/>
            <person name="Jacobs-Sera D."/>
            <person name="Hendrix R.W."/>
            <person name="Hatfull G.F."/>
        </authorList>
    </citation>
    <scope>NUCLEOTIDE SEQUENCE [LARGE SCALE GENOMIC DNA]</scope>
</reference>
<dbReference type="GeneID" id="55009840"/>